<organism evidence="2 3">
    <name type="scientific">Sinorhizobium kostiense</name>
    <dbReference type="NCBI Taxonomy" id="76747"/>
    <lineage>
        <taxon>Bacteria</taxon>
        <taxon>Pseudomonadati</taxon>
        <taxon>Pseudomonadota</taxon>
        <taxon>Alphaproteobacteria</taxon>
        <taxon>Hyphomicrobiales</taxon>
        <taxon>Rhizobiaceae</taxon>
        <taxon>Sinorhizobium/Ensifer group</taxon>
        <taxon>Sinorhizobium</taxon>
    </lineage>
</organism>
<dbReference type="PANTHER" id="PTHR43355">
    <property type="entry name" value="FLAVIN REDUCTASE (NADPH)"/>
    <property type="match status" value="1"/>
</dbReference>
<comment type="caution">
    <text evidence="2">The sequence shown here is derived from an EMBL/GenBank/DDBJ whole genome shotgun (WGS) entry which is preliminary data.</text>
</comment>
<dbReference type="InterPro" id="IPR051606">
    <property type="entry name" value="Polyketide_Oxido-like"/>
</dbReference>
<dbReference type="InterPro" id="IPR016040">
    <property type="entry name" value="NAD(P)-bd_dom"/>
</dbReference>
<proteinExistence type="predicted"/>
<evidence type="ECO:0000313" key="3">
    <source>
        <dbReference type="Proteomes" id="UP000730739"/>
    </source>
</evidence>
<dbReference type="PANTHER" id="PTHR43355:SF2">
    <property type="entry name" value="FLAVIN REDUCTASE (NADPH)"/>
    <property type="match status" value="1"/>
</dbReference>
<dbReference type="SUPFAM" id="SSF51735">
    <property type="entry name" value="NAD(P)-binding Rossmann-fold domains"/>
    <property type="match status" value="1"/>
</dbReference>
<sequence>MKIALFGSTGPTGKYIIEEGLRRGYELSAYTREAAKLSDYASKIEIITGDLKNREAIRRTITGSDAVISALGPNGAKTQEPRPVMNGLRNVISVMDELNIRRLIQVSTASYRDPKDGFDLKSKALVMLFKVIARSSYDDIKATGELIAGSGLDWTLVRIPFLKEGPVDGGLAVGSYGRTKLGMKLSRGHLAKFLFDQVSNREFVRAAPGIADHS</sequence>
<reference evidence="2 3" key="1">
    <citation type="submission" date="2021-03" db="EMBL/GenBank/DDBJ databases">
        <title>Genomic Encyclopedia of Type Strains, Phase IV (KMG-IV): sequencing the most valuable type-strain genomes for metagenomic binning, comparative biology and taxonomic classification.</title>
        <authorList>
            <person name="Goeker M."/>
        </authorList>
    </citation>
    <scope>NUCLEOTIDE SEQUENCE [LARGE SCALE GENOMIC DNA]</scope>
    <source>
        <strain evidence="2 3">DSM 13372</strain>
    </source>
</reference>
<evidence type="ECO:0000259" key="1">
    <source>
        <dbReference type="Pfam" id="PF13460"/>
    </source>
</evidence>
<accession>A0ABS4R0X9</accession>
<dbReference type="Gene3D" id="3.40.50.720">
    <property type="entry name" value="NAD(P)-binding Rossmann-like Domain"/>
    <property type="match status" value="1"/>
</dbReference>
<feature type="domain" description="NAD(P)-binding" evidence="1">
    <location>
        <begin position="7"/>
        <end position="200"/>
    </location>
</feature>
<name>A0ABS4R0X9_9HYPH</name>
<protein>
    <submittedName>
        <fullName evidence="2">NADH-flavin reductase</fullName>
    </submittedName>
</protein>
<dbReference type="RefSeq" id="WP_028002867.1">
    <property type="nucleotide sequence ID" value="NZ_JAGILA010000003.1"/>
</dbReference>
<gene>
    <name evidence="2" type="ORF">J2Z31_003077</name>
</gene>
<keyword evidence="3" id="KW-1185">Reference proteome</keyword>
<dbReference type="Proteomes" id="UP000730739">
    <property type="component" value="Unassembled WGS sequence"/>
</dbReference>
<evidence type="ECO:0000313" key="2">
    <source>
        <dbReference type="EMBL" id="MBP2236563.1"/>
    </source>
</evidence>
<dbReference type="EMBL" id="JAGILA010000003">
    <property type="protein sequence ID" value="MBP2236563.1"/>
    <property type="molecule type" value="Genomic_DNA"/>
</dbReference>
<dbReference type="CDD" id="cd05244">
    <property type="entry name" value="BVR-B_like_SDR_a"/>
    <property type="match status" value="1"/>
</dbReference>
<dbReference type="InterPro" id="IPR036291">
    <property type="entry name" value="NAD(P)-bd_dom_sf"/>
</dbReference>
<dbReference type="Pfam" id="PF13460">
    <property type="entry name" value="NAD_binding_10"/>
    <property type="match status" value="1"/>
</dbReference>